<sequence length="194" mass="22271">MKPWNISHRAVKYCFDDLDNFENPPFPTDRVWNLVKEHFKINTQADILDSFYQNFDKAFIASLCKKLAVLARDGDELSQSIFKEAGTHLARSICAVYSKASPELTEREGGIHILCVGSVWLSWDLLMSGFINWLDNNTIVEKMSLMRLKTEMGVGAALMAADRLNLHLERDYFRNYTVFYQYRRGVSSTNNGSI</sequence>
<dbReference type="PANTHER" id="PTHR12862">
    <property type="entry name" value="BADF TYPE ATPASE DOMAIN-CONTAINING PROTEIN"/>
    <property type="match status" value="1"/>
</dbReference>
<dbReference type="Gene3D" id="3.30.420.40">
    <property type="match status" value="1"/>
</dbReference>
<dbReference type="Proteomes" id="UP001162156">
    <property type="component" value="Unassembled WGS sequence"/>
</dbReference>
<keyword evidence="2" id="KW-1185">Reference proteome</keyword>
<dbReference type="PANTHER" id="PTHR12862:SF0">
    <property type="entry name" value="N-ACETYL-D-GLUCOSAMINE KINASE"/>
    <property type="match status" value="1"/>
</dbReference>
<proteinExistence type="predicted"/>
<name>A0AAV8WPM9_9CUCU</name>
<dbReference type="EMBL" id="JANEYF010005267">
    <property type="protein sequence ID" value="KAJ8928750.1"/>
    <property type="molecule type" value="Genomic_DNA"/>
</dbReference>
<organism evidence="1 2">
    <name type="scientific">Rhamnusium bicolor</name>
    <dbReference type="NCBI Taxonomy" id="1586634"/>
    <lineage>
        <taxon>Eukaryota</taxon>
        <taxon>Metazoa</taxon>
        <taxon>Ecdysozoa</taxon>
        <taxon>Arthropoda</taxon>
        <taxon>Hexapoda</taxon>
        <taxon>Insecta</taxon>
        <taxon>Pterygota</taxon>
        <taxon>Neoptera</taxon>
        <taxon>Endopterygota</taxon>
        <taxon>Coleoptera</taxon>
        <taxon>Polyphaga</taxon>
        <taxon>Cucujiformia</taxon>
        <taxon>Chrysomeloidea</taxon>
        <taxon>Cerambycidae</taxon>
        <taxon>Lepturinae</taxon>
        <taxon>Rhagiini</taxon>
        <taxon>Rhamnusium</taxon>
    </lineage>
</organism>
<gene>
    <name evidence="1" type="ORF">NQ314_018603</name>
</gene>
<evidence type="ECO:0000313" key="2">
    <source>
        <dbReference type="Proteomes" id="UP001162156"/>
    </source>
</evidence>
<protein>
    <submittedName>
        <fullName evidence="1">Uncharacterized protein</fullName>
    </submittedName>
</protein>
<dbReference type="InterPro" id="IPR043129">
    <property type="entry name" value="ATPase_NBD"/>
</dbReference>
<dbReference type="AlphaFoldDB" id="A0AAV8WPM9"/>
<reference evidence="1" key="1">
    <citation type="journal article" date="2023" name="Insect Mol. Biol.">
        <title>Genome sequencing provides insights into the evolution of gene families encoding plant cell wall-degrading enzymes in longhorned beetles.</title>
        <authorList>
            <person name="Shin N.R."/>
            <person name="Okamura Y."/>
            <person name="Kirsch R."/>
            <person name="Pauchet Y."/>
        </authorList>
    </citation>
    <scope>NUCLEOTIDE SEQUENCE</scope>
    <source>
        <strain evidence="1">RBIC_L_NR</strain>
    </source>
</reference>
<dbReference type="GO" id="GO:0045127">
    <property type="term" value="F:N-acetylglucosamine kinase activity"/>
    <property type="evidence" value="ECO:0007669"/>
    <property type="project" value="InterPro"/>
</dbReference>
<dbReference type="SUPFAM" id="SSF53067">
    <property type="entry name" value="Actin-like ATPase domain"/>
    <property type="match status" value="1"/>
</dbReference>
<accession>A0AAV8WPM9</accession>
<comment type="caution">
    <text evidence="1">The sequence shown here is derived from an EMBL/GenBank/DDBJ whole genome shotgun (WGS) entry which is preliminary data.</text>
</comment>
<dbReference type="InterPro" id="IPR039758">
    <property type="entry name" value="NAGK-like"/>
</dbReference>
<evidence type="ECO:0000313" key="1">
    <source>
        <dbReference type="EMBL" id="KAJ8928750.1"/>
    </source>
</evidence>